<accession>A0A139IFK6</accession>
<reference evidence="2 3" key="1">
    <citation type="submission" date="2015-07" db="EMBL/GenBank/DDBJ databases">
        <title>Comparative genomics of the Sigatoka disease complex on banana suggests a link between parallel evolutionary changes in Pseudocercospora fijiensis and Pseudocercospora eumusae and increased virulence on the banana host.</title>
        <authorList>
            <person name="Chang T.-C."/>
            <person name="Salvucci A."/>
            <person name="Crous P.W."/>
            <person name="Stergiopoulos I."/>
        </authorList>
    </citation>
    <scope>NUCLEOTIDE SEQUENCE [LARGE SCALE GENOMIC DNA]</scope>
    <source>
        <strain evidence="2 3">CBS 116634</strain>
    </source>
</reference>
<keyword evidence="3" id="KW-1185">Reference proteome</keyword>
<sequence>MKKNDEAGQAVSLMAEGSERADLGMVLKNQIANQAIGLDAKALHTTLILDHPRYKPIIQTVPEYYSVGHDTPESLYTSDLQNTERKKISLMFGGIGDARNLHCTLLAICGDELSSGGKIKRLSKGSGTGKLYHFTLVDIKPAVIARDLVIFLLLNEIANYGRDMESVVKYKLLPCLYYTYLAPLMRRGIFDVLQKRIKTMVEMLEGSRELPGFLEVPIMYRPHIIRILKQWQAEASAEYPPARMRSCAVTGRRRDEIQLQMHGIRYGGGPYQVRFPEDARRKRNFTMLLVCCR</sequence>
<dbReference type="OrthoDB" id="2423701at2759"/>
<dbReference type="EMBL" id="LFZO01000116">
    <property type="protein sequence ID" value="KXT13500.1"/>
    <property type="molecule type" value="Genomic_DNA"/>
</dbReference>
<dbReference type="Pfam" id="PF14737">
    <property type="entry name" value="DUF4470"/>
    <property type="match status" value="1"/>
</dbReference>
<name>A0A139IFK6_9PEZI</name>
<gene>
    <name evidence="2" type="ORF">AC579_8619</name>
</gene>
<proteinExistence type="predicted"/>
<evidence type="ECO:0000313" key="2">
    <source>
        <dbReference type="EMBL" id="KXT13500.1"/>
    </source>
</evidence>
<dbReference type="STRING" id="113226.A0A139IFK6"/>
<dbReference type="Proteomes" id="UP000073492">
    <property type="component" value="Unassembled WGS sequence"/>
</dbReference>
<organism evidence="2 3">
    <name type="scientific">Pseudocercospora musae</name>
    <dbReference type="NCBI Taxonomy" id="113226"/>
    <lineage>
        <taxon>Eukaryota</taxon>
        <taxon>Fungi</taxon>
        <taxon>Dikarya</taxon>
        <taxon>Ascomycota</taxon>
        <taxon>Pezizomycotina</taxon>
        <taxon>Dothideomycetes</taxon>
        <taxon>Dothideomycetidae</taxon>
        <taxon>Mycosphaerellales</taxon>
        <taxon>Mycosphaerellaceae</taxon>
        <taxon>Pseudocercospora</taxon>
    </lineage>
</organism>
<dbReference type="AlphaFoldDB" id="A0A139IFK6"/>
<evidence type="ECO:0000313" key="3">
    <source>
        <dbReference type="Proteomes" id="UP000073492"/>
    </source>
</evidence>
<protein>
    <recommendedName>
        <fullName evidence="1">DUF4470 domain-containing protein</fullName>
    </recommendedName>
</protein>
<comment type="caution">
    <text evidence="2">The sequence shown here is derived from an EMBL/GenBank/DDBJ whole genome shotgun (WGS) entry which is preliminary data.</text>
</comment>
<feature type="domain" description="DUF4470" evidence="1">
    <location>
        <begin position="68"/>
        <end position="158"/>
    </location>
</feature>
<dbReference type="InterPro" id="IPR027974">
    <property type="entry name" value="DUF4470"/>
</dbReference>
<evidence type="ECO:0000259" key="1">
    <source>
        <dbReference type="Pfam" id="PF14737"/>
    </source>
</evidence>